<evidence type="ECO:0000313" key="1">
    <source>
        <dbReference type="Proteomes" id="UP000887579"/>
    </source>
</evidence>
<reference evidence="2" key="1">
    <citation type="submission" date="2022-11" db="UniProtKB">
        <authorList>
            <consortium name="WormBaseParasite"/>
        </authorList>
    </citation>
    <scope>IDENTIFICATION</scope>
</reference>
<protein>
    <submittedName>
        <fullName evidence="2">Uncharacterized protein</fullName>
    </submittedName>
</protein>
<accession>A0AC34FIR9</accession>
<proteinExistence type="predicted"/>
<organism evidence="1 2">
    <name type="scientific">Panagrolaimus sp. ES5</name>
    <dbReference type="NCBI Taxonomy" id="591445"/>
    <lineage>
        <taxon>Eukaryota</taxon>
        <taxon>Metazoa</taxon>
        <taxon>Ecdysozoa</taxon>
        <taxon>Nematoda</taxon>
        <taxon>Chromadorea</taxon>
        <taxon>Rhabditida</taxon>
        <taxon>Tylenchina</taxon>
        <taxon>Panagrolaimomorpha</taxon>
        <taxon>Panagrolaimoidea</taxon>
        <taxon>Panagrolaimidae</taxon>
        <taxon>Panagrolaimus</taxon>
    </lineage>
</organism>
<dbReference type="Proteomes" id="UP000887579">
    <property type="component" value="Unplaced"/>
</dbReference>
<sequence length="331" mass="37867">MISTVPHHSQRIIFADKSDPITNIPLFADSNSENNDETVYYTPELLLQRAFEYLAKNDPTIASELAWAAAFYAVKILYLNIGLHNISHRSTKWLAEFAIDTLPAKRRNSNRSGGGGRNEISKKSVYQLAFPKNTCVLRFADLNSQNIADTIWLIENHILIRKLELEGPIAGGKPTFFRFTNRYQGWFYDEPWDFMPLTSVSNTSSKSVDGALTILFPTVEMIEKGYEIAQRQRLQQRISHSSEMSAREQLEQKVQQLKAIKSRRKKGKKNNNNNNNDNDNEEEEEEEGNENEENGENEMMEEEDEDECLIDEEATLSSPQGISAEMFDVDD</sequence>
<dbReference type="WBParaSite" id="ES5_v2.g16509.t1">
    <property type="protein sequence ID" value="ES5_v2.g16509.t1"/>
    <property type="gene ID" value="ES5_v2.g16509"/>
</dbReference>
<evidence type="ECO:0000313" key="2">
    <source>
        <dbReference type="WBParaSite" id="ES5_v2.g16509.t1"/>
    </source>
</evidence>
<name>A0AC34FIR9_9BILA</name>